<dbReference type="Gene3D" id="1.20.1050.80">
    <property type="entry name" value="VPS9 domain"/>
    <property type="match status" value="1"/>
</dbReference>
<dbReference type="EMBL" id="LODT01000048">
    <property type="protein sequence ID" value="KYQ88769.1"/>
    <property type="molecule type" value="Genomic_DNA"/>
</dbReference>
<feature type="compositionally biased region" description="Polar residues" evidence="1">
    <location>
        <begin position="51"/>
        <end position="64"/>
    </location>
</feature>
<dbReference type="GO" id="GO:0016192">
    <property type="term" value="P:vesicle-mediated transport"/>
    <property type="evidence" value="ECO:0007669"/>
    <property type="project" value="InterPro"/>
</dbReference>
<dbReference type="InterPro" id="IPR037191">
    <property type="entry name" value="VPS9_dom_sf"/>
</dbReference>
<dbReference type="STRING" id="361077.A0A151Z481"/>
<dbReference type="Proteomes" id="UP000076078">
    <property type="component" value="Unassembled WGS sequence"/>
</dbReference>
<dbReference type="PANTHER" id="PTHR23101">
    <property type="entry name" value="RAB GDP/GTP EXCHANGE FACTOR"/>
    <property type="match status" value="1"/>
</dbReference>
<keyword evidence="4" id="KW-1185">Reference proteome</keyword>
<protein>
    <submittedName>
        <fullName evidence="3">Vacuolar sorting protein 9 domain-containing protein</fullName>
    </submittedName>
</protein>
<evidence type="ECO:0000313" key="4">
    <source>
        <dbReference type="Proteomes" id="UP000076078"/>
    </source>
</evidence>
<feature type="compositionally biased region" description="Low complexity" evidence="1">
    <location>
        <begin position="267"/>
        <end position="279"/>
    </location>
</feature>
<proteinExistence type="predicted"/>
<organism evidence="3 4">
    <name type="scientific">Tieghemostelium lacteum</name>
    <name type="common">Slime mold</name>
    <name type="synonym">Dictyostelium lacteum</name>
    <dbReference type="NCBI Taxonomy" id="361077"/>
    <lineage>
        <taxon>Eukaryota</taxon>
        <taxon>Amoebozoa</taxon>
        <taxon>Evosea</taxon>
        <taxon>Eumycetozoa</taxon>
        <taxon>Dictyostelia</taxon>
        <taxon>Dictyosteliales</taxon>
        <taxon>Raperosteliaceae</taxon>
        <taxon>Tieghemostelium</taxon>
    </lineage>
</organism>
<dbReference type="GO" id="GO:0005829">
    <property type="term" value="C:cytosol"/>
    <property type="evidence" value="ECO:0007669"/>
    <property type="project" value="TreeGrafter"/>
</dbReference>
<reference evidence="3 4" key="1">
    <citation type="submission" date="2015-12" db="EMBL/GenBank/DDBJ databases">
        <title>Dictyostelia acquired genes for synthesis and detection of signals that induce cell-type specialization by lateral gene transfer from prokaryotes.</title>
        <authorList>
            <person name="Gloeckner G."/>
            <person name="Schaap P."/>
        </authorList>
    </citation>
    <scope>NUCLEOTIDE SEQUENCE [LARGE SCALE GENOMIC DNA]</scope>
    <source>
        <strain evidence="3 4">TK</strain>
    </source>
</reference>
<evidence type="ECO:0000259" key="2">
    <source>
        <dbReference type="PROSITE" id="PS51205"/>
    </source>
</evidence>
<evidence type="ECO:0000313" key="3">
    <source>
        <dbReference type="EMBL" id="KYQ88769.1"/>
    </source>
</evidence>
<feature type="region of interest" description="Disordered" evidence="1">
    <location>
        <begin position="627"/>
        <end position="647"/>
    </location>
</feature>
<dbReference type="InParanoid" id="A0A151Z481"/>
<gene>
    <name evidence="3" type="ORF">DLAC_10804</name>
</gene>
<feature type="compositionally biased region" description="Low complexity" evidence="1">
    <location>
        <begin position="236"/>
        <end position="247"/>
    </location>
</feature>
<feature type="region of interest" description="Disordered" evidence="1">
    <location>
        <begin position="25"/>
        <end position="64"/>
    </location>
</feature>
<dbReference type="OMA" id="KINQWGK"/>
<dbReference type="GO" id="GO:0031267">
    <property type="term" value="F:small GTPase binding"/>
    <property type="evidence" value="ECO:0007669"/>
    <property type="project" value="TreeGrafter"/>
</dbReference>
<dbReference type="Pfam" id="PF02204">
    <property type="entry name" value="VPS9"/>
    <property type="match status" value="1"/>
</dbReference>
<dbReference type="PANTHER" id="PTHR23101:SF104">
    <property type="entry name" value="PROTEIN SPRINT"/>
    <property type="match status" value="1"/>
</dbReference>
<dbReference type="GO" id="GO:0005085">
    <property type="term" value="F:guanyl-nucleotide exchange factor activity"/>
    <property type="evidence" value="ECO:0007669"/>
    <property type="project" value="InterPro"/>
</dbReference>
<dbReference type="AlphaFoldDB" id="A0A151Z481"/>
<dbReference type="InterPro" id="IPR003123">
    <property type="entry name" value="VPS9"/>
</dbReference>
<dbReference type="SUPFAM" id="SSF109993">
    <property type="entry name" value="VPS9 domain"/>
    <property type="match status" value="1"/>
</dbReference>
<dbReference type="PROSITE" id="PS51205">
    <property type="entry name" value="VPS9"/>
    <property type="match status" value="1"/>
</dbReference>
<feature type="domain" description="VPS9" evidence="2">
    <location>
        <begin position="455"/>
        <end position="602"/>
    </location>
</feature>
<comment type="caution">
    <text evidence="3">The sequence shown here is derived from an EMBL/GenBank/DDBJ whole genome shotgun (WGS) entry which is preliminary data.</text>
</comment>
<sequence length="668" mass="75327">MSSFLSQSSTLSMSSTISTEQCTEIPLSPDINNNNNNNSNSKNRVSELKKSSNNTPNRELKNSLNGISSGVDKISLFSKDNNCILSCDVSREKEIKEAESLFENLPELVYNVTKINQWGKHQKRNLKLTNKGIENIRANNDFVSSLYYYHDIKSIYNKDSETFVIEYTGASHAYTYKSSIGYQIVQEINSRLKLKQVIEKKKHGYDIALEFQKRFLHTKRLSEKIQVTALLNISDQQPQQPPQQSQQEVNSVKGKRIPSTCQDKQQASTSAGSMSRSASFENYTGDDGSSVSSSSSSPTMKEFVDTFDQEYSEEGPQRQNKRATKLSQLLGSSEEQRVQSEVDKIILSPQSAERKSIQQFMSNFSVLLKNPATATMIIRQFLDSTKQNILNEYKDFGKVMVGSPNGSGSGGSPQQNQNTGVDDIEVSIIVEKSLEKAIILRAQKQISSIIQQQVQKDEQFLQEQIQKLCTKSQEFFGIKSEFISSNNWKSAILELSCLSRCEIPHDKMATILSSAKAIYNSINYEKNIRNKVQQDYFISADDFLPIYIYVVVNSGIKELEFTNQFLWQLSDPERLGGEGGYYLTVFSSVLSLLKSLNLENVDKVTMIDDLIPSIELKEDIQPPSKPFLQHKLSTSSDSDSLNWHGARISKKDRNNSFIGDKSLSDRSK</sequence>
<feature type="compositionally biased region" description="Low complexity" evidence="1">
    <location>
        <begin position="32"/>
        <end position="43"/>
    </location>
</feature>
<evidence type="ECO:0000256" key="1">
    <source>
        <dbReference type="SAM" id="MobiDB-lite"/>
    </source>
</evidence>
<dbReference type="SMART" id="SM00167">
    <property type="entry name" value="VPS9"/>
    <property type="match status" value="1"/>
</dbReference>
<dbReference type="GO" id="GO:0030139">
    <property type="term" value="C:endocytic vesicle"/>
    <property type="evidence" value="ECO:0007669"/>
    <property type="project" value="TreeGrafter"/>
</dbReference>
<dbReference type="InterPro" id="IPR045046">
    <property type="entry name" value="Vps9-like"/>
</dbReference>
<name>A0A151Z481_TIELA</name>
<feature type="compositionally biased region" description="Polar residues" evidence="1">
    <location>
        <begin position="631"/>
        <end position="641"/>
    </location>
</feature>
<accession>A0A151Z481</accession>
<feature type="region of interest" description="Disordered" evidence="1">
    <location>
        <begin position="235"/>
        <end position="300"/>
    </location>
</feature>
<dbReference type="OrthoDB" id="18687at2759"/>